<organism evidence="1 2">
    <name type="scientific">Dissulfurispira thermophila</name>
    <dbReference type="NCBI Taxonomy" id="2715679"/>
    <lineage>
        <taxon>Bacteria</taxon>
        <taxon>Pseudomonadati</taxon>
        <taxon>Nitrospirota</taxon>
        <taxon>Thermodesulfovibrionia</taxon>
        <taxon>Thermodesulfovibrionales</taxon>
        <taxon>Dissulfurispiraceae</taxon>
        <taxon>Dissulfurispira</taxon>
    </lineage>
</organism>
<evidence type="ECO:0000313" key="2">
    <source>
        <dbReference type="Proteomes" id="UP000516360"/>
    </source>
</evidence>
<dbReference type="InterPro" id="IPR044036">
    <property type="entry name" value="DUF5752"/>
</dbReference>
<reference evidence="1 2" key="1">
    <citation type="submission" date="2020-03" db="EMBL/GenBank/DDBJ databases">
        <title>Complete genome sequences of two sulfur-disproportionating bacterial strains T55J and Mzg5.</title>
        <authorList>
            <person name="Umezawa K."/>
            <person name="Kojima H."/>
            <person name="Kato Y."/>
            <person name="Fukui M."/>
        </authorList>
    </citation>
    <scope>NUCLEOTIDE SEQUENCE [LARGE SCALE GENOMIC DNA]</scope>
    <source>
        <strain evidence="1 2">T55J</strain>
    </source>
</reference>
<evidence type="ECO:0000313" key="1">
    <source>
        <dbReference type="EMBL" id="BCB95436.1"/>
    </source>
</evidence>
<sequence>MAEMIEPFEFKQCVSILKSTGKKAKNLRELRDAIAVVSDESIFHHTYQYFLKGHVLQYTNDFAHWAGESLEERALSEHLSNIDPYSFKNINELRQELLNVIDGYLEYFPEPREAMIGDEFYFNETITLIFPMSIRVKNLAEFLIAIKYIDAAAIYYHFYEARIRLGVDDFSKWIEDSLNKKELSEKIRSIDLFMHSIEGIRDHIIEAVEKDVRAGMEAIEQ</sequence>
<accession>A0A7G1GZX3</accession>
<protein>
    <submittedName>
        <fullName evidence="1">Uncharacterized protein</fullName>
    </submittedName>
</protein>
<name>A0A7G1GZX3_9BACT</name>
<proteinExistence type="predicted"/>
<dbReference type="KEGG" id="dtp:JZK55_03580"/>
<dbReference type="Pfam" id="PF19027">
    <property type="entry name" value="DUF5752"/>
    <property type="match status" value="1"/>
</dbReference>
<dbReference type="EMBL" id="AP022873">
    <property type="protein sequence ID" value="BCB95436.1"/>
    <property type="molecule type" value="Genomic_DNA"/>
</dbReference>
<dbReference type="AlphaFoldDB" id="A0A7G1GZX3"/>
<gene>
    <name evidence="1" type="ORF">JZK55_03580</name>
</gene>
<keyword evidence="2" id="KW-1185">Reference proteome</keyword>
<dbReference type="Proteomes" id="UP000516360">
    <property type="component" value="Chromosome"/>
</dbReference>